<evidence type="ECO:0000259" key="11">
    <source>
        <dbReference type="PROSITE" id="PS51007"/>
    </source>
</evidence>
<name>A0A2U2AFW9_9GAMM</name>
<dbReference type="PANTHER" id="PTHR10266">
    <property type="entry name" value="CYTOCHROME C1"/>
    <property type="match status" value="1"/>
</dbReference>
<dbReference type="Proteomes" id="UP000245020">
    <property type="component" value="Unassembled WGS sequence"/>
</dbReference>
<evidence type="ECO:0000313" key="13">
    <source>
        <dbReference type="Proteomes" id="UP000245020"/>
    </source>
</evidence>
<evidence type="ECO:0000256" key="2">
    <source>
        <dbReference type="ARBA" id="ARBA00022617"/>
    </source>
</evidence>
<dbReference type="Gene3D" id="1.10.760.10">
    <property type="entry name" value="Cytochrome c-like domain"/>
    <property type="match status" value="1"/>
</dbReference>
<keyword evidence="6 8" id="KW-0408">Iron</keyword>
<keyword evidence="2 8" id="KW-0349">Heme</keyword>
<comment type="subcellular location">
    <subcellularLocation>
        <location evidence="1">Membrane</location>
    </subcellularLocation>
</comment>
<dbReference type="SUPFAM" id="SSF46626">
    <property type="entry name" value="Cytochrome c"/>
    <property type="match status" value="1"/>
</dbReference>
<dbReference type="GO" id="GO:0009055">
    <property type="term" value="F:electron transfer activity"/>
    <property type="evidence" value="ECO:0007669"/>
    <property type="project" value="InterPro"/>
</dbReference>
<dbReference type="InterPro" id="IPR002326">
    <property type="entry name" value="Cyt_c1"/>
</dbReference>
<reference evidence="13" key="1">
    <citation type="submission" date="2018-05" db="EMBL/GenBank/DDBJ databases">
        <title>Ignatzschineria dubaiensis sp. nov., isolated from necrotic foot tissues of dromedaries (Camelus dromedarius) and associated maggots in Dubai, United Arab Emirates.</title>
        <authorList>
            <person name="Tsang C.C."/>
            <person name="Tang J.Y.M."/>
            <person name="Fong J.Y.H."/>
            <person name="Kinne J."/>
            <person name="Lee H.H."/>
            <person name="Joseph M."/>
            <person name="Jose S."/>
            <person name="Schuster R.K."/>
            <person name="Tang Y."/>
            <person name="Sivakumar S."/>
            <person name="Chen J.H.K."/>
            <person name="Teng J.L.L."/>
            <person name="Lau S.K.P."/>
            <person name="Wernery U."/>
            <person name="Woo P.C.Y."/>
        </authorList>
    </citation>
    <scope>NUCLEOTIDE SEQUENCE [LARGE SCALE GENOMIC DNA]</scope>
    <source>
        <strain evidence="13">KCTC 22644</strain>
    </source>
</reference>
<dbReference type="OrthoDB" id="9798864at2"/>
<feature type="transmembrane region" description="Helical" evidence="9">
    <location>
        <begin position="248"/>
        <end position="266"/>
    </location>
</feature>
<feature type="domain" description="Cytochrome c" evidence="11">
    <location>
        <begin position="48"/>
        <end position="241"/>
    </location>
</feature>
<dbReference type="Pfam" id="PF02167">
    <property type="entry name" value="Cytochrom_C1"/>
    <property type="match status" value="1"/>
</dbReference>
<dbReference type="Gene3D" id="1.20.5.100">
    <property type="entry name" value="Cytochrome c1, transmembrane anchor, C-terminal"/>
    <property type="match status" value="1"/>
</dbReference>
<evidence type="ECO:0000256" key="8">
    <source>
        <dbReference type="PIRSR" id="PIRSR602326-1"/>
    </source>
</evidence>
<proteinExistence type="predicted"/>
<keyword evidence="13" id="KW-1185">Reference proteome</keyword>
<evidence type="ECO:0000256" key="10">
    <source>
        <dbReference type="SAM" id="SignalP"/>
    </source>
</evidence>
<dbReference type="GO" id="GO:0016020">
    <property type="term" value="C:membrane"/>
    <property type="evidence" value="ECO:0007669"/>
    <property type="project" value="UniProtKB-SubCell"/>
</dbReference>
<dbReference type="GO" id="GO:0046872">
    <property type="term" value="F:metal ion binding"/>
    <property type="evidence" value="ECO:0007669"/>
    <property type="project" value="UniProtKB-KW"/>
</dbReference>
<keyword evidence="5 9" id="KW-1133">Transmembrane helix</keyword>
<feature type="binding site" description="covalent" evidence="8">
    <location>
        <position position="64"/>
    </location>
    <ligand>
        <name>heme c</name>
        <dbReference type="ChEBI" id="CHEBI:61717"/>
    </ligand>
</feature>
<accession>A0A2U2AFW9</accession>
<evidence type="ECO:0000256" key="9">
    <source>
        <dbReference type="SAM" id="Phobius"/>
    </source>
</evidence>
<dbReference type="EMBL" id="QEWQ01000002">
    <property type="protein sequence ID" value="PWD81553.1"/>
    <property type="molecule type" value="Genomic_DNA"/>
</dbReference>
<feature type="signal peptide" evidence="10">
    <location>
        <begin position="1"/>
        <end position="23"/>
    </location>
</feature>
<dbReference type="InterPro" id="IPR009056">
    <property type="entry name" value="Cyt_c-like_dom"/>
</dbReference>
<comment type="caution">
    <text evidence="12">The sequence shown here is derived from an EMBL/GenBank/DDBJ whole genome shotgun (WGS) entry which is preliminary data.</text>
</comment>
<keyword evidence="4 8" id="KW-0479">Metal-binding</keyword>
<sequence>MRKIITLLTSSLLMVFASATANAQTSEALTAQALDALGEPQINVKNYESLQSGARLYVDYCLACHSLEFQRYNITARDIGLQEEDIQKLINTGSYDPREAEFIRTKDGDLIHTAMDRRDAKVWLGVSPPDLSTIARAKGPDYVFKYLLSFYEDPSRPTGMNNIAFPNAGMPNVLAELQGIHQPVIEKVAIGECDMNNPDECQFEDVVVGVEKVSDGAMTELEFRKAVNDVTNFLTYVSEPAQLERQKYGPWVLGFLVIFTILAYALNREYWKDVK</sequence>
<evidence type="ECO:0000313" key="12">
    <source>
        <dbReference type="EMBL" id="PWD81553.1"/>
    </source>
</evidence>
<comment type="cofactor">
    <cofactor evidence="8">
        <name>heme c</name>
        <dbReference type="ChEBI" id="CHEBI:61717"/>
    </cofactor>
    <text evidence="8">Binds 1 heme c group covalently per subunit.</text>
</comment>
<evidence type="ECO:0000256" key="1">
    <source>
        <dbReference type="ARBA" id="ARBA00004370"/>
    </source>
</evidence>
<feature type="binding site" description="covalent" evidence="8">
    <location>
        <position position="61"/>
    </location>
    <ligand>
        <name>heme c</name>
        <dbReference type="ChEBI" id="CHEBI:61717"/>
    </ligand>
</feature>
<feature type="chain" id="PRO_5015699777" evidence="10">
    <location>
        <begin position="24"/>
        <end position="275"/>
    </location>
</feature>
<evidence type="ECO:0000256" key="7">
    <source>
        <dbReference type="ARBA" id="ARBA00023136"/>
    </source>
</evidence>
<protein>
    <submittedName>
        <fullName evidence="12">Cytochrome C</fullName>
    </submittedName>
</protein>
<keyword evidence="3 9" id="KW-0812">Transmembrane</keyword>
<keyword evidence="7 9" id="KW-0472">Membrane</keyword>
<evidence type="ECO:0000256" key="4">
    <source>
        <dbReference type="ARBA" id="ARBA00022723"/>
    </source>
</evidence>
<evidence type="ECO:0000256" key="6">
    <source>
        <dbReference type="ARBA" id="ARBA00023004"/>
    </source>
</evidence>
<keyword evidence="10" id="KW-0732">Signal</keyword>
<dbReference type="PANTHER" id="PTHR10266:SF3">
    <property type="entry name" value="CYTOCHROME C1, HEME PROTEIN, MITOCHONDRIAL"/>
    <property type="match status" value="1"/>
</dbReference>
<dbReference type="PROSITE" id="PS51007">
    <property type="entry name" value="CYTC"/>
    <property type="match status" value="1"/>
</dbReference>
<feature type="binding site" description="covalent" evidence="8">
    <location>
        <position position="65"/>
    </location>
    <ligand>
        <name>heme c</name>
        <dbReference type="ChEBI" id="CHEBI:61717"/>
    </ligand>
</feature>
<dbReference type="InterPro" id="IPR036909">
    <property type="entry name" value="Cyt_c-like_dom_sf"/>
</dbReference>
<gene>
    <name evidence="12" type="ORF">DC083_03690</name>
</gene>
<organism evidence="12 13">
    <name type="scientific">Ignatzschineria ureiclastica</name>
    <dbReference type="NCBI Taxonomy" id="472582"/>
    <lineage>
        <taxon>Bacteria</taxon>
        <taxon>Pseudomonadati</taxon>
        <taxon>Pseudomonadota</taxon>
        <taxon>Gammaproteobacteria</taxon>
        <taxon>Cardiobacteriales</taxon>
        <taxon>Ignatzschineriaceae</taxon>
        <taxon>Ignatzschineria</taxon>
    </lineage>
</organism>
<dbReference type="AlphaFoldDB" id="A0A2U2AFW9"/>
<evidence type="ECO:0000256" key="5">
    <source>
        <dbReference type="ARBA" id="ARBA00022989"/>
    </source>
</evidence>
<evidence type="ECO:0000256" key="3">
    <source>
        <dbReference type="ARBA" id="ARBA00022692"/>
    </source>
</evidence>
<dbReference type="GO" id="GO:0020037">
    <property type="term" value="F:heme binding"/>
    <property type="evidence" value="ECO:0007669"/>
    <property type="project" value="InterPro"/>
</dbReference>